<dbReference type="NCBIfam" id="NF033587">
    <property type="entry name" value="transpos_IS6"/>
    <property type="match status" value="1"/>
</dbReference>
<reference evidence="5" key="1">
    <citation type="submission" date="2018-05" db="EMBL/GenBank/DDBJ databases">
        <authorList>
            <person name="Lanie J.A."/>
            <person name="Ng W.-L."/>
            <person name="Kazmierczak K.M."/>
            <person name="Andrzejewski T.M."/>
            <person name="Davidsen T.M."/>
            <person name="Wayne K.J."/>
            <person name="Tettelin H."/>
            <person name="Glass J.I."/>
            <person name="Rusch D."/>
            <person name="Podicherti R."/>
            <person name="Tsui H.-C.T."/>
            <person name="Winkler M.E."/>
        </authorList>
    </citation>
    <scope>NUCLEOTIDE SEQUENCE</scope>
</reference>
<keyword evidence="3" id="KW-0233">DNA recombination</keyword>
<dbReference type="GO" id="GO:0032196">
    <property type="term" value="P:transposition"/>
    <property type="evidence" value="ECO:0007669"/>
    <property type="project" value="UniProtKB-KW"/>
</dbReference>
<dbReference type="PANTHER" id="PTHR35528:SF3">
    <property type="entry name" value="BLL1675 PROTEIN"/>
    <property type="match status" value="1"/>
</dbReference>
<dbReference type="AlphaFoldDB" id="A0A382GZ21"/>
<organism evidence="5">
    <name type="scientific">marine metagenome</name>
    <dbReference type="NCBI Taxonomy" id="408172"/>
    <lineage>
        <taxon>unclassified sequences</taxon>
        <taxon>metagenomes</taxon>
        <taxon>ecological metagenomes</taxon>
    </lineage>
</organism>
<accession>A0A382GZ21</accession>
<dbReference type="EMBL" id="UINC01058221">
    <property type="protein sequence ID" value="SVB80229.1"/>
    <property type="molecule type" value="Genomic_DNA"/>
</dbReference>
<dbReference type="InterPro" id="IPR012337">
    <property type="entry name" value="RNaseH-like_sf"/>
</dbReference>
<protein>
    <recommendedName>
        <fullName evidence="4">DDE domain-containing protein</fullName>
    </recommendedName>
</protein>
<evidence type="ECO:0000256" key="3">
    <source>
        <dbReference type="ARBA" id="ARBA00023172"/>
    </source>
</evidence>
<keyword evidence="2" id="KW-0238">DNA-binding</keyword>
<dbReference type="Pfam" id="PF13610">
    <property type="entry name" value="DDE_Tnp_IS240"/>
    <property type="match status" value="1"/>
</dbReference>
<keyword evidence="1" id="KW-0815">Transposition</keyword>
<name>A0A382GZ21_9ZZZZ</name>
<proteinExistence type="predicted"/>
<evidence type="ECO:0000256" key="2">
    <source>
        <dbReference type="ARBA" id="ARBA00023125"/>
    </source>
</evidence>
<dbReference type="InterPro" id="IPR032874">
    <property type="entry name" value="DDE_dom"/>
</dbReference>
<dbReference type="InterPro" id="IPR047930">
    <property type="entry name" value="Transpos_IS6"/>
</dbReference>
<dbReference type="PANTHER" id="PTHR35528">
    <property type="entry name" value="BLL1675 PROTEIN"/>
    <property type="match status" value="1"/>
</dbReference>
<dbReference type="SUPFAM" id="SSF53098">
    <property type="entry name" value="Ribonuclease H-like"/>
    <property type="match status" value="1"/>
</dbReference>
<dbReference type="GO" id="GO:0006310">
    <property type="term" value="P:DNA recombination"/>
    <property type="evidence" value="ECO:0007669"/>
    <property type="project" value="UniProtKB-KW"/>
</dbReference>
<feature type="domain" description="DDE" evidence="4">
    <location>
        <begin position="73"/>
        <end position="201"/>
    </location>
</feature>
<dbReference type="GO" id="GO:0003677">
    <property type="term" value="F:DNA binding"/>
    <property type="evidence" value="ECO:0007669"/>
    <property type="project" value="UniProtKB-KW"/>
</dbReference>
<evidence type="ECO:0000259" key="4">
    <source>
        <dbReference type="Pfam" id="PF13610"/>
    </source>
</evidence>
<gene>
    <name evidence="5" type="ORF">METZ01_LOCUS233083</name>
</gene>
<evidence type="ECO:0000256" key="1">
    <source>
        <dbReference type="ARBA" id="ARBA00022578"/>
    </source>
</evidence>
<dbReference type="InterPro" id="IPR052183">
    <property type="entry name" value="IS_Transposase"/>
</dbReference>
<evidence type="ECO:0000313" key="5">
    <source>
        <dbReference type="EMBL" id="SVB80229.1"/>
    </source>
</evidence>
<sequence>MKQISYRCHRFPPQIIQHAIWLYCRFTLSFRDVEDLLAERGLEVSYETVRRWVLKFGHSYAKRLRRFRPRPDDRWHLDEMFVKISGRRVYLWRAVDAEGEVLDCLVQSKRNKTAALKLMRKLLKKQGYVPSSIVTDKLPSYGPALREFGLSRRHETGWRKNNRAENSHQPVRRRERKMQRFKSAGSAQRFLSIDAAVYNHFNVQRHLISRRTHRLFRIAAIASWNHVTLPA</sequence>